<dbReference type="InterPro" id="IPR044898">
    <property type="entry name" value="CDI_dom_sf"/>
</dbReference>
<feature type="domain" description="Cyclin-dependent kinase inhibitor" evidence="4">
    <location>
        <begin position="154"/>
        <end position="184"/>
    </location>
</feature>
<gene>
    <name evidence="6" type="primary">20207252</name>
    <name evidence="5" type="ORF">HELRODRAFT_179333</name>
</gene>
<sequence>MQRANRTCLRRVTYGTITVTRGEACDVSESIGASSSSGYGISSSDSSSSNISVEPISSSGTPSNLGQSEHRLPPTPKKTLKRKKIQAASSRANPVTARRKLNFDSATGQSSTPTLPPPVASASAPTETSTAAGLSSITTSGPSFSSSSTPIGELFESDQKYNSKKYNFDFKEGKPLAGENYKWSSNRVLLILLLHLIRAQCTVSEGLGWALPLKSSTLAKIEKISFSVLSVECGILCF</sequence>
<accession>T1FEK3</accession>
<evidence type="ECO:0000256" key="3">
    <source>
        <dbReference type="SAM" id="MobiDB-lite"/>
    </source>
</evidence>
<dbReference type="EMBL" id="KB097519">
    <property type="protein sequence ID" value="ESN95556.1"/>
    <property type="molecule type" value="Genomic_DNA"/>
</dbReference>
<keyword evidence="2" id="KW-0649">Protein kinase inhibitor</keyword>
<dbReference type="InterPro" id="IPR003175">
    <property type="entry name" value="CDI_dom"/>
</dbReference>
<dbReference type="Proteomes" id="UP000015101">
    <property type="component" value="Unassembled WGS sequence"/>
</dbReference>
<dbReference type="AlphaFoldDB" id="T1FEK3"/>
<dbReference type="GeneID" id="20207252"/>
<reference evidence="5 7" key="2">
    <citation type="journal article" date="2013" name="Nature">
        <title>Insights into bilaterian evolution from three spiralian genomes.</title>
        <authorList>
            <person name="Simakov O."/>
            <person name="Marletaz F."/>
            <person name="Cho S.J."/>
            <person name="Edsinger-Gonzales E."/>
            <person name="Havlak P."/>
            <person name="Hellsten U."/>
            <person name="Kuo D.H."/>
            <person name="Larsson T."/>
            <person name="Lv J."/>
            <person name="Arendt D."/>
            <person name="Savage R."/>
            <person name="Osoegawa K."/>
            <person name="de Jong P."/>
            <person name="Grimwood J."/>
            <person name="Chapman J.A."/>
            <person name="Shapiro H."/>
            <person name="Aerts A."/>
            <person name="Otillar R.P."/>
            <person name="Terry A.Y."/>
            <person name="Boore J.L."/>
            <person name="Grigoriev I.V."/>
            <person name="Lindberg D.R."/>
            <person name="Seaver E.C."/>
            <person name="Weisblat D.A."/>
            <person name="Putnam N.H."/>
            <person name="Rokhsar D.S."/>
        </authorList>
    </citation>
    <scope>NUCLEOTIDE SEQUENCE</scope>
</reference>
<dbReference type="EMBL" id="AMQM01006809">
    <property type="status" value="NOT_ANNOTATED_CDS"/>
    <property type="molecule type" value="Genomic_DNA"/>
</dbReference>
<evidence type="ECO:0000256" key="1">
    <source>
        <dbReference type="ARBA" id="ARBA00006726"/>
    </source>
</evidence>
<dbReference type="InParanoid" id="T1FEK3"/>
<dbReference type="GO" id="GO:0004861">
    <property type="term" value="F:cyclin-dependent protein serine/threonine kinase inhibitor activity"/>
    <property type="evidence" value="ECO:0007669"/>
    <property type="project" value="InterPro"/>
</dbReference>
<dbReference type="CTD" id="20207252"/>
<feature type="compositionally biased region" description="Low complexity" evidence="3">
    <location>
        <begin position="120"/>
        <end position="150"/>
    </location>
</feature>
<dbReference type="HOGENOM" id="CLU_1166966_0_0_1"/>
<dbReference type="EMBL" id="AMQM01006811">
    <property type="status" value="NOT_ANNOTATED_CDS"/>
    <property type="molecule type" value="Genomic_DNA"/>
</dbReference>
<keyword evidence="7" id="KW-1185">Reference proteome</keyword>
<evidence type="ECO:0000259" key="4">
    <source>
        <dbReference type="Pfam" id="PF02234"/>
    </source>
</evidence>
<dbReference type="Pfam" id="PF02234">
    <property type="entry name" value="CDI"/>
    <property type="match status" value="1"/>
</dbReference>
<dbReference type="RefSeq" id="XP_009026421.1">
    <property type="nucleotide sequence ID" value="XM_009028173.1"/>
</dbReference>
<evidence type="ECO:0000313" key="6">
    <source>
        <dbReference type="EnsemblMetazoa" id="HelroP179333"/>
    </source>
</evidence>
<feature type="region of interest" description="Disordered" evidence="3">
    <location>
        <begin position="30"/>
        <end position="150"/>
    </location>
</feature>
<dbReference type="Gene3D" id="4.10.365.10">
    <property type="entry name" value="p27"/>
    <property type="match status" value="1"/>
</dbReference>
<dbReference type="GO" id="GO:0005634">
    <property type="term" value="C:nucleus"/>
    <property type="evidence" value="ECO:0007669"/>
    <property type="project" value="InterPro"/>
</dbReference>
<dbReference type="EnsemblMetazoa" id="HelroT179333">
    <property type="protein sequence ID" value="HelroP179333"/>
    <property type="gene ID" value="HelroG179333"/>
</dbReference>
<dbReference type="KEGG" id="hro:HELRODRAFT_179333"/>
<evidence type="ECO:0000256" key="2">
    <source>
        <dbReference type="ARBA" id="ARBA00023013"/>
    </source>
</evidence>
<feature type="compositionally biased region" description="Low complexity" evidence="3">
    <location>
        <begin position="30"/>
        <end position="60"/>
    </location>
</feature>
<protein>
    <recommendedName>
        <fullName evidence="4">Cyclin-dependent kinase inhibitor domain-containing protein</fullName>
    </recommendedName>
</protein>
<reference evidence="7" key="1">
    <citation type="submission" date="2012-12" db="EMBL/GenBank/DDBJ databases">
        <authorList>
            <person name="Hellsten U."/>
            <person name="Grimwood J."/>
            <person name="Chapman J.A."/>
            <person name="Shapiro H."/>
            <person name="Aerts A."/>
            <person name="Otillar R.P."/>
            <person name="Terry A.Y."/>
            <person name="Boore J.L."/>
            <person name="Simakov O."/>
            <person name="Marletaz F."/>
            <person name="Cho S.-J."/>
            <person name="Edsinger-Gonzales E."/>
            <person name="Havlak P."/>
            <person name="Kuo D.-H."/>
            <person name="Larsson T."/>
            <person name="Lv J."/>
            <person name="Arendt D."/>
            <person name="Savage R."/>
            <person name="Osoegawa K."/>
            <person name="de Jong P."/>
            <person name="Lindberg D.R."/>
            <person name="Seaver E.C."/>
            <person name="Weisblat D.A."/>
            <person name="Putnam N.H."/>
            <person name="Grigoriev I.V."/>
            <person name="Rokhsar D.S."/>
        </authorList>
    </citation>
    <scope>NUCLEOTIDE SEQUENCE</scope>
</reference>
<proteinExistence type="inferred from homology"/>
<evidence type="ECO:0000313" key="7">
    <source>
        <dbReference type="Proteomes" id="UP000015101"/>
    </source>
</evidence>
<reference evidence="6" key="3">
    <citation type="submission" date="2015-06" db="UniProtKB">
        <authorList>
            <consortium name="EnsemblMetazoa"/>
        </authorList>
    </citation>
    <scope>IDENTIFICATION</scope>
</reference>
<comment type="similarity">
    <text evidence="1">Belongs to the CDI family.</text>
</comment>
<dbReference type="EMBL" id="AMQM01006810">
    <property type="status" value="NOT_ANNOTATED_CDS"/>
    <property type="molecule type" value="Genomic_DNA"/>
</dbReference>
<evidence type="ECO:0000313" key="5">
    <source>
        <dbReference type="EMBL" id="ESN95556.1"/>
    </source>
</evidence>
<name>T1FEK3_HELRO</name>
<dbReference type="GO" id="GO:0051726">
    <property type="term" value="P:regulation of cell cycle"/>
    <property type="evidence" value="ECO:0007669"/>
    <property type="project" value="InterPro"/>
</dbReference>
<organism evidence="6 7">
    <name type="scientific">Helobdella robusta</name>
    <name type="common">Californian leech</name>
    <dbReference type="NCBI Taxonomy" id="6412"/>
    <lineage>
        <taxon>Eukaryota</taxon>
        <taxon>Metazoa</taxon>
        <taxon>Spiralia</taxon>
        <taxon>Lophotrochozoa</taxon>
        <taxon>Annelida</taxon>
        <taxon>Clitellata</taxon>
        <taxon>Hirudinea</taxon>
        <taxon>Rhynchobdellida</taxon>
        <taxon>Glossiphoniidae</taxon>
        <taxon>Helobdella</taxon>
    </lineage>
</organism>